<dbReference type="Proteomes" id="UP000095280">
    <property type="component" value="Unplaced"/>
</dbReference>
<protein>
    <submittedName>
        <fullName evidence="4">Uncharacterized protein</fullName>
    </submittedName>
</protein>
<organism evidence="3 4">
    <name type="scientific">Macrostomum lignano</name>
    <dbReference type="NCBI Taxonomy" id="282301"/>
    <lineage>
        <taxon>Eukaryota</taxon>
        <taxon>Metazoa</taxon>
        <taxon>Spiralia</taxon>
        <taxon>Lophotrochozoa</taxon>
        <taxon>Platyhelminthes</taxon>
        <taxon>Rhabditophora</taxon>
        <taxon>Macrostomorpha</taxon>
        <taxon>Macrostomida</taxon>
        <taxon>Macrostomidae</taxon>
        <taxon>Macrostomum</taxon>
    </lineage>
</organism>
<feature type="compositionally biased region" description="Polar residues" evidence="2">
    <location>
        <begin position="83"/>
        <end position="98"/>
    </location>
</feature>
<evidence type="ECO:0000256" key="2">
    <source>
        <dbReference type="SAM" id="MobiDB-lite"/>
    </source>
</evidence>
<feature type="coiled-coil region" evidence="1">
    <location>
        <begin position="5"/>
        <end position="32"/>
    </location>
</feature>
<dbReference type="WBParaSite" id="maker-uti_cns_0005638-snap-gene-0.3-mRNA-1">
    <property type="protein sequence ID" value="maker-uti_cns_0005638-snap-gene-0.3-mRNA-1"/>
    <property type="gene ID" value="maker-uti_cns_0005638-snap-gene-0.3"/>
</dbReference>
<proteinExistence type="predicted"/>
<feature type="compositionally biased region" description="Low complexity" evidence="2">
    <location>
        <begin position="65"/>
        <end position="81"/>
    </location>
</feature>
<evidence type="ECO:0000313" key="4">
    <source>
        <dbReference type="WBParaSite" id="maker-uti_cns_0005638-snap-gene-0.3-mRNA-1"/>
    </source>
</evidence>
<dbReference type="AlphaFoldDB" id="A0A1I8HE90"/>
<evidence type="ECO:0000256" key="1">
    <source>
        <dbReference type="SAM" id="Coils"/>
    </source>
</evidence>
<keyword evidence="3" id="KW-1185">Reference proteome</keyword>
<feature type="region of interest" description="Disordered" evidence="2">
    <location>
        <begin position="57"/>
        <end position="103"/>
    </location>
</feature>
<keyword evidence="1" id="KW-0175">Coiled coil</keyword>
<reference evidence="4" key="1">
    <citation type="submission" date="2016-11" db="UniProtKB">
        <authorList>
            <consortium name="WormBaseParasite"/>
        </authorList>
    </citation>
    <scope>IDENTIFICATION</scope>
</reference>
<accession>A0A1I8HE90</accession>
<evidence type="ECO:0000313" key="3">
    <source>
        <dbReference type="Proteomes" id="UP000095280"/>
    </source>
</evidence>
<name>A0A1I8HE90_9PLAT</name>
<sequence>MHRRAQQLLADLERAETTLRSLDRRAGQLRAKRDAILAEHGPRWRDDIIDYLRRQTSTESLEKSAPPAAASGASTGANLATRGSATLRESSGLDTSSRAAPAPRLPKLQLAAATAMAAAAAGTPAAPCLA</sequence>